<name>A0A3L5TQK9_MYTGA</name>
<organism evidence="1 2">
    <name type="scientific">Mytilus galloprovincialis</name>
    <name type="common">Mediterranean mussel</name>
    <dbReference type="NCBI Taxonomy" id="29158"/>
    <lineage>
        <taxon>Eukaryota</taxon>
        <taxon>Metazoa</taxon>
        <taxon>Spiralia</taxon>
        <taxon>Lophotrochozoa</taxon>
        <taxon>Mollusca</taxon>
        <taxon>Bivalvia</taxon>
        <taxon>Autobranchia</taxon>
        <taxon>Pteriomorphia</taxon>
        <taxon>Mytilida</taxon>
        <taxon>Mytiloidea</taxon>
        <taxon>Mytilidae</taxon>
        <taxon>Mytilinae</taxon>
        <taxon>Mytilus</taxon>
    </lineage>
</organism>
<dbReference type="Gene3D" id="3.80.10.10">
    <property type="entry name" value="Ribonuclease Inhibitor"/>
    <property type="match status" value="1"/>
</dbReference>
<dbReference type="InterPro" id="IPR032675">
    <property type="entry name" value="LRR_dom_sf"/>
</dbReference>
<proteinExistence type="predicted"/>
<dbReference type="SUPFAM" id="SSF52047">
    <property type="entry name" value="RNI-like"/>
    <property type="match status" value="1"/>
</dbReference>
<feature type="non-terminal residue" evidence="1">
    <location>
        <position position="163"/>
    </location>
</feature>
<feature type="non-terminal residue" evidence="1">
    <location>
        <position position="1"/>
    </location>
</feature>
<dbReference type="Proteomes" id="UP000266721">
    <property type="component" value="Unassembled WGS sequence"/>
</dbReference>
<protein>
    <submittedName>
        <fullName evidence="1">Uncharacterized protein</fullName>
    </submittedName>
</protein>
<keyword evidence="2" id="KW-1185">Reference proteome</keyword>
<evidence type="ECO:0000313" key="2">
    <source>
        <dbReference type="Proteomes" id="UP000266721"/>
    </source>
</evidence>
<dbReference type="EMBL" id="KV591591">
    <property type="protein sequence ID" value="OPL21453.1"/>
    <property type="molecule type" value="Genomic_DNA"/>
</dbReference>
<reference evidence="1 2" key="1">
    <citation type="journal article" date="2016" name="PLoS ONE">
        <title>A First Insight into the Genome of the Filter-Feeder Mussel Mytilus galloprovincialis.</title>
        <authorList>
            <person name="Murgarella M."/>
            <person name="Puiu D."/>
            <person name="Novoa B."/>
            <person name="Figueras A."/>
            <person name="Posada D."/>
            <person name="Canchaya C."/>
        </authorList>
    </citation>
    <scope>NUCLEOTIDE SEQUENCE [LARGE SCALE GENOMIC DNA]</scope>
    <source>
        <tissue evidence="1">Muscle</tissue>
    </source>
</reference>
<evidence type="ECO:0000313" key="1">
    <source>
        <dbReference type="EMBL" id="OPL21453.1"/>
    </source>
</evidence>
<accession>A0A3L5TQK9</accession>
<sequence length="163" mass="18422">MCRLKQDVGILRCRIRQVTLYCGILRCRIRQVTLYCGILRCRIRQISKCEHLKSVNFYDVRLSEINLSGCENLALIGVDSPVLKSIDISDCKSLTADQFLIGITIKSCVDYINMSGCNKMNSAEIDTIIQEFPSLNSFVFGGDHLTNTEINSVDLTTICFKRL</sequence>
<dbReference type="AlphaFoldDB" id="A0A3L5TQK9"/>
<gene>
    <name evidence="1" type="ORF">AM593_06244</name>
</gene>
<comment type="caution">
    <text evidence="1">The sequence shown here is derived from an EMBL/GenBank/DDBJ whole genome shotgun (WGS) entry which is preliminary data.</text>
</comment>